<evidence type="ECO:0000313" key="9">
    <source>
        <dbReference type="EMBL" id="GLK86369.1"/>
    </source>
</evidence>
<comment type="subcellular location">
    <subcellularLocation>
        <location evidence="1">Cell membrane</location>
        <topology evidence="1">Multi-pass membrane protein</topology>
    </subcellularLocation>
</comment>
<organism evidence="9 10">
    <name type="scientific">Ancylobacter defluvii</name>
    <dbReference type="NCBI Taxonomy" id="1282440"/>
    <lineage>
        <taxon>Bacteria</taxon>
        <taxon>Pseudomonadati</taxon>
        <taxon>Pseudomonadota</taxon>
        <taxon>Alphaproteobacteria</taxon>
        <taxon>Hyphomicrobiales</taxon>
        <taxon>Xanthobacteraceae</taxon>
        <taxon>Ancylobacter</taxon>
    </lineage>
</organism>
<dbReference type="RefSeq" id="WP_213363938.1">
    <property type="nucleotide sequence ID" value="NZ_BSFM01000020.1"/>
</dbReference>
<evidence type="ECO:0000256" key="1">
    <source>
        <dbReference type="ARBA" id="ARBA00004651"/>
    </source>
</evidence>
<feature type="transmembrane region" description="Helical" evidence="7">
    <location>
        <begin position="347"/>
        <end position="380"/>
    </location>
</feature>
<feature type="compositionally biased region" description="Basic and acidic residues" evidence="6">
    <location>
        <begin position="204"/>
        <end position="228"/>
    </location>
</feature>
<dbReference type="PANTHER" id="PTHR43738">
    <property type="entry name" value="ABC TRANSPORTER, MEMBRANE PROTEIN"/>
    <property type="match status" value="1"/>
</dbReference>
<dbReference type="Proteomes" id="UP001143330">
    <property type="component" value="Unassembled WGS sequence"/>
</dbReference>
<keyword evidence="5 7" id="KW-0472">Membrane</keyword>
<evidence type="ECO:0000313" key="10">
    <source>
        <dbReference type="Proteomes" id="UP001143330"/>
    </source>
</evidence>
<proteinExistence type="predicted"/>
<reference evidence="9" key="1">
    <citation type="journal article" date="2014" name="Int. J. Syst. Evol. Microbiol.">
        <title>Complete genome sequence of Corynebacterium casei LMG S-19264T (=DSM 44701T), isolated from a smear-ripened cheese.</title>
        <authorList>
            <consortium name="US DOE Joint Genome Institute (JGI-PGF)"/>
            <person name="Walter F."/>
            <person name="Albersmeier A."/>
            <person name="Kalinowski J."/>
            <person name="Ruckert C."/>
        </authorList>
    </citation>
    <scope>NUCLEOTIDE SEQUENCE</scope>
    <source>
        <strain evidence="9">VKM B-2789</strain>
    </source>
</reference>
<evidence type="ECO:0000256" key="6">
    <source>
        <dbReference type="SAM" id="MobiDB-lite"/>
    </source>
</evidence>
<keyword evidence="3 7" id="KW-0812">Transmembrane</keyword>
<comment type="caution">
    <text evidence="9">The sequence shown here is derived from an EMBL/GenBank/DDBJ whole genome shotgun (WGS) entry which is preliminary data.</text>
</comment>
<dbReference type="Pfam" id="PF02687">
    <property type="entry name" value="FtsX"/>
    <property type="match status" value="1"/>
</dbReference>
<feature type="domain" description="ABC3 transporter permease C-terminal" evidence="8">
    <location>
        <begin position="315"/>
        <end position="424"/>
    </location>
</feature>
<protein>
    <submittedName>
        <fullName evidence="9">Membrane protein</fullName>
    </submittedName>
</protein>
<sequence length="432" mass="44280">MFRLVAADLRRNALGALAIVLIVAFAAALGVAVTLQERALRLGSARAAAAFPVVVGAAGSETQLMLSAVFLQPAPLGLVPGKVLSSLAADPRVAWAAPVGFGDFVEDYPIVGTTQALIDGLGGLRGGQGFTRLDQAVVGAAVQLRTGDRFHPLHGQASSGGHMHGETTYEVVGRLAPTGTPWDRAVLVPIEAVWRTHGMEAHAGEEHAGEEHADDPHAGDAHVEETHTEAAVAGAGPAADPHAGVDAARVTAAGAPGVPAIVVKPRSIADAYKLRQEWRTDTTLALFPAEVLTRLYATLGDARRVLSAVAMGAQALVAAAILLVILLHVGQRRRQIGALRAFGAPRLAVFAVVWMEGFALLGLGLLAGVGLGYGAALAIAARLQAQSGVALPVLFTADDLTPLLLLAGATAVLATIPALLAYRQSPAAALRG</sequence>
<feature type="transmembrane region" description="Helical" evidence="7">
    <location>
        <begin position="400"/>
        <end position="422"/>
    </location>
</feature>
<accession>A0A9W6K1P3</accession>
<reference evidence="9" key="2">
    <citation type="submission" date="2023-01" db="EMBL/GenBank/DDBJ databases">
        <authorList>
            <person name="Sun Q."/>
            <person name="Evtushenko L."/>
        </authorList>
    </citation>
    <scope>NUCLEOTIDE SEQUENCE</scope>
    <source>
        <strain evidence="9">VKM B-2789</strain>
    </source>
</reference>
<evidence type="ECO:0000256" key="4">
    <source>
        <dbReference type="ARBA" id="ARBA00022989"/>
    </source>
</evidence>
<keyword evidence="4 7" id="KW-1133">Transmembrane helix</keyword>
<gene>
    <name evidence="9" type="ORF">GCM10017653_44390</name>
</gene>
<evidence type="ECO:0000256" key="7">
    <source>
        <dbReference type="SAM" id="Phobius"/>
    </source>
</evidence>
<dbReference type="InterPro" id="IPR051125">
    <property type="entry name" value="ABC-4/HrtB_transporter"/>
</dbReference>
<dbReference type="EMBL" id="BSFM01000020">
    <property type="protein sequence ID" value="GLK86369.1"/>
    <property type="molecule type" value="Genomic_DNA"/>
</dbReference>
<keyword evidence="10" id="KW-1185">Reference proteome</keyword>
<evidence type="ECO:0000256" key="2">
    <source>
        <dbReference type="ARBA" id="ARBA00022475"/>
    </source>
</evidence>
<feature type="compositionally biased region" description="Low complexity" evidence="6">
    <location>
        <begin position="230"/>
        <end position="243"/>
    </location>
</feature>
<dbReference type="InterPro" id="IPR003838">
    <property type="entry name" value="ABC3_permease_C"/>
</dbReference>
<evidence type="ECO:0000256" key="3">
    <source>
        <dbReference type="ARBA" id="ARBA00022692"/>
    </source>
</evidence>
<evidence type="ECO:0000259" key="8">
    <source>
        <dbReference type="Pfam" id="PF02687"/>
    </source>
</evidence>
<keyword evidence="2" id="KW-1003">Cell membrane</keyword>
<dbReference type="PANTHER" id="PTHR43738:SF2">
    <property type="entry name" value="ABC TRANSPORTER PERMEASE"/>
    <property type="match status" value="1"/>
</dbReference>
<evidence type="ECO:0000256" key="5">
    <source>
        <dbReference type="ARBA" id="ARBA00023136"/>
    </source>
</evidence>
<feature type="region of interest" description="Disordered" evidence="6">
    <location>
        <begin position="204"/>
        <end position="243"/>
    </location>
</feature>
<dbReference type="GO" id="GO:0005886">
    <property type="term" value="C:plasma membrane"/>
    <property type="evidence" value="ECO:0007669"/>
    <property type="project" value="UniProtKB-SubCell"/>
</dbReference>
<name>A0A9W6K1P3_9HYPH</name>
<feature type="transmembrane region" description="Helical" evidence="7">
    <location>
        <begin position="305"/>
        <end position="327"/>
    </location>
</feature>
<dbReference type="AlphaFoldDB" id="A0A9W6K1P3"/>